<evidence type="ECO:0000256" key="11">
    <source>
        <dbReference type="ARBA" id="ARBA00022679"/>
    </source>
</evidence>
<evidence type="ECO:0000256" key="4">
    <source>
        <dbReference type="ARBA" id="ARBA00003889"/>
    </source>
</evidence>
<evidence type="ECO:0000313" key="21">
    <source>
        <dbReference type="Proteomes" id="UP000033695"/>
    </source>
</evidence>
<comment type="pathway">
    <text evidence="6">Cofactor biosynthesis; adenosylcobalamin biosynthesis; adenosylcobalamin from cob(II)yrinate a,c-diamide: step 5/7.</text>
</comment>
<dbReference type="PANTHER" id="PTHR34848">
    <property type="match status" value="1"/>
</dbReference>
<dbReference type="CDD" id="cd00544">
    <property type="entry name" value="CobU"/>
    <property type="match status" value="1"/>
</dbReference>
<feature type="binding site" evidence="19">
    <location>
        <begin position="35"/>
        <end position="37"/>
    </location>
    <ligand>
        <name>GTP</name>
        <dbReference type="ChEBI" id="CHEBI:37565"/>
    </ligand>
</feature>
<dbReference type="SUPFAM" id="SSF52540">
    <property type="entry name" value="P-loop containing nucleoside triphosphate hydrolases"/>
    <property type="match status" value="1"/>
</dbReference>
<dbReference type="InterPro" id="IPR027417">
    <property type="entry name" value="P-loop_NTPase"/>
</dbReference>
<dbReference type="GO" id="GO:0043752">
    <property type="term" value="F:adenosylcobinamide kinase activity"/>
    <property type="evidence" value="ECO:0007669"/>
    <property type="project" value="UniProtKB-EC"/>
</dbReference>
<sequence length="196" mass="22129">MQQGELVLVLGGAKSGKSEFAEKLYAPQDNICYIATGVLQSSDPEMKLRILKHQQRRSSHWQTREQYQNIAQLISQKPRTGYILDDVTMAVTNVFYDLLKNKVKAKQIDDYLDSLSITDLNQLKSSILSQWQQLIEAQKLQHQSLVLVSNEVGLGIVPVTKQTRVLRDLYGEVNQVLAQAADIVYFVVSGIPLKIK</sequence>
<dbReference type="EC" id="2.7.1.156" evidence="8"/>
<dbReference type="UniPathway" id="UPA00148">
    <property type="reaction ID" value="UER00236"/>
</dbReference>
<dbReference type="InterPro" id="IPR003203">
    <property type="entry name" value="CobU/CobP"/>
</dbReference>
<feature type="binding site" evidence="19">
    <location>
        <begin position="11"/>
        <end position="18"/>
    </location>
    <ligand>
        <name>GTP</name>
        <dbReference type="ChEBI" id="CHEBI:37565"/>
    </ligand>
</feature>
<keyword evidence="21" id="KW-1185">Reference proteome</keyword>
<comment type="pathway">
    <text evidence="5">Cofactor biosynthesis; adenosylcobalamin biosynthesis; adenosylcobalamin from cob(II)yrinate a,c-diamide: step 6/7.</text>
</comment>
<name>A0A0F4KQS6_9LACO</name>
<evidence type="ECO:0000256" key="1">
    <source>
        <dbReference type="ARBA" id="ARBA00000312"/>
    </source>
</evidence>
<keyword evidence="14" id="KW-0067">ATP-binding</keyword>
<evidence type="ECO:0000256" key="12">
    <source>
        <dbReference type="ARBA" id="ARBA00022741"/>
    </source>
</evidence>
<dbReference type="Pfam" id="PF02283">
    <property type="entry name" value="CobU"/>
    <property type="match status" value="1"/>
</dbReference>
<keyword evidence="10" id="KW-0169">Cobalamin biosynthesis</keyword>
<evidence type="ECO:0000313" key="20">
    <source>
        <dbReference type="EMBL" id="KJY48364.1"/>
    </source>
</evidence>
<dbReference type="OrthoDB" id="9799422at2"/>
<evidence type="ECO:0000256" key="5">
    <source>
        <dbReference type="ARBA" id="ARBA00004692"/>
    </source>
</evidence>
<dbReference type="NCBIfam" id="NF004469">
    <property type="entry name" value="PRK05800.1"/>
    <property type="match status" value="1"/>
</dbReference>
<evidence type="ECO:0000256" key="10">
    <source>
        <dbReference type="ARBA" id="ARBA00022573"/>
    </source>
</evidence>
<evidence type="ECO:0000256" key="6">
    <source>
        <dbReference type="ARBA" id="ARBA00005159"/>
    </source>
</evidence>
<comment type="catalytic activity">
    <reaction evidence="1">
        <text>adenosylcob(III)inamide + ATP = adenosylcob(III)inamide phosphate + ADP + H(+)</text>
        <dbReference type="Rhea" id="RHEA:15769"/>
        <dbReference type="ChEBI" id="CHEBI:2480"/>
        <dbReference type="ChEBI" id="CHEBI:15378"/>
        <dbReference type="ChEBI" id="CHEBI:30616"/>
        <dbReference type="ChEBI" id="CHEBI:58502"/>
        <dbReference type="ChEBI" id="CHEBI:456216"/>
        <dbReference type="EC" id="2.7.1.156"/>
    </reaction>
</comment>
<evidence type="ECO:0000256" key="13">
    <source>
        <dbReference type="ARBA" id="ARBA00022777"/>
    </source>
</evidence>
<comment type="catalytic activity">
    <reaction evidence="2">
        <text>adenosylcob(III)inamide phosphate + GTP + H(+) = adenosylcob(III)inamide-GDP + diphosphate</text>
        <dbReference type="Rhea" id="RHEA:22712"/>
        <dbReference type="ChEBI" id="CHEBI:15378"/>
        <dbReference type="ChEBI" id="CHEBI:33019"/>
        <dbReference type="ChEBI" id="CHEBI:37565"/>
        <dbReference type="ChEBI" id="CHEBI:58502"/>
        <dbReference type="ChEBI" id="CHEBI:60487"/>
        <dbReference type="EC" id="2.7.7.62"/>
    </reaction>
</comment>
<comment type="catalytic activity">
    <reaction evidence="3">
        <text>adenosylcob(III)inamide + GTP = adenosylcob(III)inamide phosphate + GDP + H(+)</text>
        <dbReference type="Rhea" id="RHEA:15765"/>
        <dbReference type="ChEBI" id="CHEBI:2480"/>
        <dbReference type="ChEBI" id="CHEBI:15378"/>
        <dbReference type="ChEBI" id="CHEBI:37565"/>
        <dbReference type="ChEBI" id="CHEBI:58189"/>
        <dbReference type="ChEBI" id="CHEBI:58502"/>
        <dbReference type="EC" id="2.7.1.156"/>
    </reaction>
</comment>
<evidence type="ECO:0000256" key="7">
    <source>
        <dbReference type="ARBA" id="ARBA00007490"/>
    </source>
</evidence>
<comment type="function">
    <text evidence="4">Catalyzes ATP-dependent phosphorylation of adenosylcobinamide and addition of GMP to adenosylcobinamide phosphate.</text>
</comment>
<evidence type="ECO:0000256" key="2">
    <source>
        <dbReference type="ARBA" id="ARBA00000711"/>
    </source>
</evidence>
<evidence type="ECO:0000256" key="19">
    <source>
        <dbReference type="PIRSR" id="PIRSR006135-2"/>
    </source>
</evidence>
<proteinExistence type="inferred from homology"/>
<dbReference type="HOGENOM" id="CLU_094161_0_2_9"/>
<dbReference type="PATRIC" id="fig|1218508.4.peg.1416"/>
<evidence type="ECO:0000256" key="8">
    <source>
        <dbReference type="ARBA" id="ARBA00012016"/>
    </source>
</evidence>
<feature type="binding site" evidence="19">
    <location>
        <position position="65"/>
    </location>
    <ligand>
        <name>GTP</name>
        <dbReference type="ChEBI" id="CHEBI:37565"/>
    </ligand>
</feature>
<gene>
    <name evidence="20" type="primary">cobU</name>
    <name evidence="20" type="ORF">JG29_14240</name>
</gene>
<dbReference type="AlphaFoldDB" id="A0A0F4KQS6"/>
<evidence type="ECO:0000256" key="14">
    <source>
        <dbReference type="ARBA" id="ARBA00022840"/>
    </source>
</evidence>
<dbReference type="EC" id="2.7.7.62" evidence="9"/>
<dbReference type="GO" id="GO:0005525">
    <property type="term" value="F:GTP binding"/>
    <property type="evidence" value="ECO:0007669"/>
    <property type="project" value="UniProtKB-KW"/>
</dbReference>
<feature type="binding site" evidence="19">
    <location>
        <position position="85"/>
    </location>
    <ligand>
        <name>GTP</name>
        <dbReference type="ChEBI" id="CHEBI:37565"/>
    </ligand>
</feature>
<accession>A0A0F4KQS6</accession>
<keyword evidence="11 20" id="KW-0808">Transferase</keyword>
<organism evidence="20 21">
    <name type="scientific">Bombilactobacillus mellis</name>
    <dbReference type="NCBI Taxonomy" id="1218508"/>
    <lineage>
        <taxon>Bacteria</taxon>
        <taxon>Bacillati</taxon>
        <taxon>Bacillota</taxon>
        <taxon>Bacilli</taxon>
        <taxon>Lactobacillales</taxon>
        <taxon>Lactobacillaceae</taxon>
        <taxon>Bombilactobacillus</taxon>
    </lineage>
</organism>
<dbReference type="PIRSF" id="PIRSF006135">
    <property type="entry name" value="CobU"/>
    <property type="match status" value="1"/>
</dbReference>
<dbReference type="Gene3D" id="3.40.50.300">
    <property type="entry name" value="P-loop containing nucleotide triphosphate hydrolases"/>
    <property type="match status" value="1"/>
</dbReference>
<evidence type="ECO:0000256" key="17">
    <source>
        <dbReference type="ARBA" id="ARBA00030571"/>
    </source>
</evidence>
<dbReference type="EMBL" id="JXBZ01000009">
    <property type="protein sequence ID" value="KJY48364.1"/>
    <property type="molecule type" value="Genomic_DNA"/>
</dbReference>
<evidence type="ECO:0000256" key="16">
    <source>
        <dbReference type="ARBA" id="ARBA00029570"/>
    </source>
</evidence>
<keyword evidence="12 19" id="KW-0547">Nucleotide-binding</keyword>
<evidence type="ECO:0000256" key="9">
    <source>
        <dbReference type="ARBA" id="ARBA00012523"/>
    </source>
</evidence>
<evidence type="ECO:0000256" key="15">
    <source>
        <dbReference type="ARBA" id="ARBA00023134"/>
    </source>
</evidence>
<reference evidence="20 21" key="1">
    <citation type="submission" date="2014-12" db="EMBL/GenBank/DDBJ databases">
        <title>Comparative genomics of the lactic acid bacteria isolated from the honey bee gut.</title>
        <authorList>
            <person name="Ellegaard K.M."/>
            <person name="Tamarit D."/>
            <person name="Javelind E."/>
            <person name="Olofsson T."/>
            <person name="Andersson S.G."/>
            <person name="Vasquez A."/>
        </authorList>
    </citation>
    <scope>NUCLEOTIDE SEQUENCE [LARGE SCALE GENOMIC DNA]</scope>
    <source>
        <strain evidence="20 21">Hon2</strain>
    </source>
</reference>
<keyword evidence="15 19" id="KW-0342">GTP-binding</keyword>
<keyword evidence="13" id="KW-0418">Kinase</keyword>
<protein>
    <recommendedName>
        <fullName evidence="16">Adenosylcobinamide kinase</fullName>
        <ecNumber evidence="8">2.7.1.156</ecNumber>
        <ecNumber evidence="9">2.7.7.62</ecNumber>
    </recommendedName>
    <alternativeName>
        <fullName evidence="17">Adenosylcobinamide-phosphate guanylyltransferase</fullName>
    </alternativeName>
</protein>
<comment type="similarity">
    <text evidence="7">Belongs to the CobU/CobP family.</text>
</comment>
<dbReference type="PANTHER" id="PTHR34848:SF1">
    <property type="entry name" value="BIFUNCTIONAL ADENOSYLCOBALAMIN BIOSYNTHESIS PROTEIN COBU"/>
    <property type="match status" value="1"/>
</dbReference>
<dbReference type="RefSeq" id="WP_045923251.1">
    <property type="nucleotide sequence ID" value="NZ_JBHTHW010000005.1"/>
</dbReference>
<keyword evidence="20" id="KW-0548">Nucleotidyltransferase</keyword>
<evidence type="ECO:0000256" key="18">
    <source>
        <dbReference type="PIRSR" id="PIRSR006135-1"/>
    </source>
</evidence>
<dbReference type="GO" id="GO:0008820">
    <property type="term" value="F:cobinamide phosphate guanylyltransferase activity"/>
    <property type="evidence" value="ECO:0007669"/>
    <property type="project" value="UniProtKB-EC"/>
</dbReference>
<dbReference type="GO" id="GO:0005524">
    <property type="term" value="F:ATP binding"/>
    <property type="evidence" value="ECO:0007669"/>
    <property type="project" value="UniProtKB-KW"/>
</dbReference>
<dbReference type="STRING" id="1218508.JG29_14240"/>
<dbReference type="Proteomes" id="UP000033695">
    <property type="component" value="Unassembled WGS sequence"/>
</dbReference>
<evidence type="ECO:0000256" key="3">
    <source>
        <dbReference type="ARBA" id="ARBA00001522"/>
    </source>
</evidence>
<feature type="active site" description="GMP-histidine intermediate" evidence="18">
    <location>
        <position position="53"/>
    </location>
</feature>
<comment type="caution">
    <text evidence="20">The sequence shown here is derived from an EMBL/GenBank/DDBJ whole genome shotgun (WGS) entry which is preliminary data.</text>
</comment>
<dbReference type="GO" id="GO:0009236">
    <property type="term" value="P:cobalamin biosynthetic process"/>
    <property type="evidence" value="ECO:0007669"/>
    <property type="project" value="UniProtKB-UniPathway"/>
</dbReference>